<gene>
    <name evidence="16" type="ORF">RJ639_006897</name>
</gene>
<dbReference type="InterPro" id="IPR003545">
    <property type="entry name" value="Telomerase_RT"/>
</dbReference>
<comment type="catalytic activity">
    <reaction evidence="12 13">
        <text>DNA(n) + a 2'-deoxyribonucleoside 5'-triphosphate = DNA(n+1) + diphosphate</text>
        <dbReference type="Rhea" id="RHEA:22508"/>
        <dbReference type="Rhea" id="RHEA-COMP:17339"/>
        <dbReference type="Rhea" id="RHEA-COMP:17340"/>
        <dbReference type="ChEBI" id="CHEBI:33019"/>
        <dbReference type="ChEBI" id="CHEBI:61560"/>
        <dbReference type="ChEBI" id="CHEBI:173112"/>
        <dbReference type="EC" id="2.7.7.49"/>
    </reaction>
</comment>
<dbReference type="Proteomes" id="UP001188597">
    <property type="component" value="Unassembled WGS sequence"/>
</dbReference>
<dbReference type="PROSITE" id="PS50878">
    <property type="entry name" value="RT_POL"/>
    <property type="match status" value="1"/>
</dbReference>
<comment type="caution">
    <text evidence="16">The sequence shown here is derived from an EMBL/GenBank/DDBJ whole genome shotgun (WGS) entry which is preliminary data.</text>
</comment>
<organism evidence="16 17">
    <name type="scientific">Escallonia herrerae</name>
    <dbReference type="NCBI Taxonomy" id="1293975"/>
    <lineage>
        <taxon>Eukaryota</taxon>
        <taxon>Viridiplantae</taxon>
        <taxon>Streptophyta</taxon>
        <taxon>Embryophyta</taxon>
        <taxon>Tracheophyta</taxon>
        <taxon>Spermatophyta</taxon>
        <taxon>Magnoliopsida</taxon>
        <taxon>eudicotyledons</taxon>
        <taxon>Gunneridae</taxon>
        <taxon>Pentapetalae</taxon>
        <taxon>asterids</taxon>
        <taxon>campanulids</taxon>
        <taxon>Escalloniales</taxon>
        <taxon>Escalloniaceae</taxon>
        <taxon>Escallonia</taxon>
    </lineage>
</organism>
<dbReference type="GO" id="GO:0070034">
    <property type="term" value="F:telomerase RNA binding"/>
    <property type="evidence" value="ECO:0007669"/>
    <property type="project" value="TreeGrafter"/>
</dbReference>
<dbReference type="AlphaFoldDB" id="A0AA88W096"/>
<keyword evidence="8 13" id="KW-0460">Magnesium</keyword>
<dbReference type="Gene3D" id="3.30.70.2630">
    <property type="match status" value="1"/>
</dbReference>
<comment type="similarity">
    <text evidence="1 13">Belongs to the reverse transcriptase family. Telomerase subfamily.</text>
</comment>
<keyword evidence="17" id="KW-1185">Reference proteome</keyword>
<evidence type="ECO:0000256" key="2">
    <source>
        <dbReference type="ARBA" id="ARBA00012493"/>
    </source>
</evidence>
<dbReference type="PANTHER" id="PTHR12066">
    <property type="entry name" value="TELOMERASE REVERSE TRANSCRIPTASE"/>
    <property type="match status" value="1"/>
</dbReference>
<dbReference type="InterPro" id="IPR021891">
    <property type="entry name" value="Telomerase_RBD"/>
</dbReference>
<evidence type="ECO:0000256" key="13">
    <source>
        <dbReference type="RuleBase" id="RU365061"/>
    </source>
</evidence>
<dbReference type="SUPFAM" id="SSF56672">
    <property type="entry name" value="DNA/RNA polymerases"/>
    <property type="match status" value="1"/>
</dbReference>
<dbReference type="Pfam" id="PF12009">
    <property type="entry name" value="Telomerase_RBD"/>
    <property type="match status" value="1"/>
</dbReference>
<dbReference type="SMART" id="SM00975">
    <property type="entry name" value="Telomerase_RBD"/>
    <property type="match status" value="1"/>
</dbReference>
<dbReference type="PRINTS" id="PR01365">
    <property type="entry name" value="TELOMERASERT"/>
</dbReference>
<evidence type="ECO:0000256" key="3">
    <source>
        <dbReference type="ARBA" id="ARBA00016182"/>
    </source>
</evidence>
<comment type="function">
    <text evidence="13">Telomerase is a ribonucleoprotein enzyme essential for the replication of chromosome termini in most eukaryotes. It elongates telomeres. It is a reverse transcriptase that adds simple sequence repeats to chromosome ends by copying a template sequence within the RNA component of the enzyme.</text>
</comment>
<evidence type="ECO:0000256" key="6">
    <source>
        <dbReference type="ARBA" id="ARBA00022695"/>
    </source>
</evidence>
<comment type="subcellular location">
    <subcellularLocation>
        <location evidence="13">Nucleus</location>
    </subcellularLocation>
    <subcellularLocation>
        <location evidence="13">Chromosome</location>
        <location evidence="13">Telomere</location>
    </subcellularLocation>
</comment>
<evidence type="ECO:0000256" key="12">
    <source>
        <dbReference type="ARBA" id="ARBA00048173"/>
    </source>
</evidence>
<sequence>MLVFLSYLGIPKLPIVYSPVSAVDLLRSVESALAVIGDGVMVYLLKHLSIFLPLPFKKHHQVAGFSICNLCFKLSKPTSGSEDRHPPLVLTGYRKKRKRNEVGSTSVNQQHMDSFRDDISSSSVSGIECSCRCSSTLSGKMHSQTSPNGDAMETSRVGNASNDVTLLGELQDSSLQSVAKSRKRVRQFSWQRRRKRRLLSSEETNCQKYCTRNLSNMDSVSERLHYGYDMCSSLHRKAFPGIIIALFVTLISLDIMNSLKPNISGADVLFKDIFGLSHVNINVQSEPCLYSKGSCAIGSNCLYHSLVKLLKILIRKARHCRHIKLLDKHCATSSDQSANLSKSSMFEGYQPETISLEGQLPLENSCGFDAKICEEIPEATAIQFEPSMSYCPKRQVVSYIWAVCRSIVPPDLLGTSPNWRTLRKNISKFVQLRRFEKFSLKQCMHKLKISNFPFLSNKHTSCYLNSHVPKNSKGQHADVKKVCIEVYDAIHLMKQRVFERWIFWFFSCLVVPLIQANFYVTESECGKQEVFYYRKSVWERLMSRAITSLKDQSYHLLSDVSVRKIIRNRSFGFSRVRLRPKANGVRPLANLKASSRIPLKQFPLRVPSRGLQRKIFLNPDIMKYEYYKPVNGVLRNLHVVLKGIQIEEPEKLGSSVFDYNDIYKKLWPFLSTLKSGLGTVSGVFIVVSDVSKAFDSVCQDKLLNVMKDIILEDNYLLKSFSQVLCTKKNLQVRRNLISVHEDITSGSTKFASLVPGRSLDSIVVDQEQSITLTNEELYFDLNEHVKRNVLHLNRKFYLQNVGIPQGSVLSSLLCSFYYGHLERHLIFPFLERTCIPAGEDLSVGHGHPGTSGALNSNQDEVISSSPKYMLLRFIDDFLFISTSKRQAAMFFSRLRRGFREYNCYMNEEKFGLNFNIDHIQAFQSNRVYIGEDGISFLRWSGLFINCCTSEIQADYTRYLNSHLSSTLTVCWQDKPGCRLKAKLCDYLRPKCHPIFYDSNINSAAVVRLNIYQAFLLCAMKFHCYVRELSNICRLSSEAFMDVIQRSLRYMHKLIKKRMHSVHIDCNFHPLFRLEKREVEWLGLIAYSRVLKRKQSRYQELLSLLKFKLAANAMAGSVSSALTYAVDDSHSSLIWKINY</sequence>
<dbReference type="CDD" id="cd01648">
    <property type="entry name" value="TERT"/>
    <property type="match status" value="1"/>
</dbReference>
<evidence type="ECO:0000256" key="9">
    <source>
        <dbReference type="ARBA" id="ARBA00022895"/>
    </source>
</evidence>
<dbReference type="InterPro" id="IPR043502">
    <property type="entry name" value="DNA/RNA_pol_sf"/>
</dbReference>
<dbReference type="EMBL" id="JAVXUP010001012">
    <property type="protein sequence ID" value="KAK3017298.1"/>
    <property type="molecule type" value="Genomic_DNA"/>
</dbReference>
<keyword evidence="9 13" id="KW-0779">Telomere</keyword>
<dbReference type="EC" id="2.7.7.49" evidence="2 13"/>
<feature type="domain" description="Reverse transcriptase" evidence="15">
    <location>
        <begin position="560"/>
        <end position="944"/>
    </location>
</feature>
<dbReference type="Gene3D" id="1.10.357.90">
    <property type="match status" value="1"/>
</dbReference>
<evidence type="ECO:0000313" key="16">
    <source>
        <dbReference type="EMBL" id="KAK3017298.1"/>
    </source>
</evidence>
<dbReference type="Gene3D" id="1.10.132.70">
    <property type="match status" value="1"/>
</dbReference>
<keyword evidence="10 13" id="KW-0695">RNA-directed DNA polymerase</keyword>
<dbReference type="GO" id="GO:0000333">
    <property type="term" value="C:telomerase catalytic core complex"/>
    <property type="evidence" value="ECO:0007669"/>
    <property type="project" value="TreeGrafter"/>
</dbReference>
<reference evidence="16" key="1">
    <citation type="submission" date="2022-12" db="EMBL/GenBank/DDBJ databases">
        <title>Draft genome assemblies for two species of Escallonia (Escalloniales).</title>
        <authorList>
            <person name="Chanderbali A."/>
            <person name="Dervinis C."/>
            <person name="Anghel I."/>
            <person name="Soltis D."/>
            <person name="Soltis P."/>
            <person name="Zapata F."/>
        </authorList>
    </citation>
    <scope>NUCLEOTIDE SEQUENCE</scope>
    <source>
        <strain evidence="16">UCBG64.0493</strain>
        <tissue evidence="16">Leaf</tissue>
    </source>
</reference>
<evidence type="ECO:0000259" key="15">
    <source>
        <dbReference type="PROSITE" id="PS50878"/>
    </source>
</evidence>
<dbReference type="GO" id="GO:0042162">
    <property type="term" value="F:telomeric DNA binding"/>
    <property type="evidence" value="ECO:0007669"/>
    <property type="project" value="TreeGrafter"/>
</dbReference>
<keyword evidence="7 13" id="KW-0479">Metal-binding</keyword>
<evidence type="ECO:0000256" key="8">
    <source>
        <dbReference type="ARBA" id="ARBA00022842"/>
    </source>
</evidence>
<name>A0AA88W096_9ASTE</name>
<dbReference type="InterPro" id="IPR049139">
    <property type="entry name" value="TERT_C"/>
</dbReference>
<evidence type="ECO:0000256" key="10">
    <source>
        <dbReference type="ARBA" id="ARBA00022918"/>
    </source>
</evidence>
<protein>
    <recommendedName>
        <fullName evidence="3 13">Telomerase reverse transcriptase</fullName>
        <ecNumber evidence="2 13">2.7.7.49</ecNumber>
    </recommendedName>
    <alternativeName>
        <fullName evidence="13">Telomerase catalytic subunit</fullName>
    </alternativeName>
</protein>
<proteinExistence type="inferred from homology"/>
<evidence type="ECO:0000256" key="14">
    <source>
        <dbReference type="SAM" id="MobiDB-lite"/>
    </source>
</evidence>
<feature type="compositionally biased region" description="Polar residues" evidence="14">
    <location>
        <begin position="102"/>
        <end position="112"/>
    </location>
</feature>
<evidence type="ECO:0000256" key="5">
    <source>
        <dbReference type="ARBA" id="ARBA00022679"/>
    </source>
</evidence>
<dbReference type="GO" id="GO:0000781">
    <property type="term" value="C:chromosome, telomeric region"/>
    <property type="evidence" value="ECO:0007669"/>
    <property type="project" value="UniProtKB-SubCell"/>
</dbReference>
<dbReference type="InterPro" id="IPR000477">
    <property type="entry name" value="RT_dom"/>
</dbReference>
<evidence type="ECO:0000256" key="7">
    <source>
        <dbReference type="ARBA" id="ARBA00022723"/>
    </source>
</evidence>
<keyword evidence="5 13" id="KW-0808">Transferase</keyword>
<dbReference type="GO" id="GO:0007004">
    <property type="term" value="P:telomere maintenance via telomerase"/>
    <property type="evidence" value="ECO:0007669"/>
    <property type="project" value="TreeGrafter"/>
</dbReference>
<evidence type="ECO:0000256" key="11">
    <source>
        <dbReference type="ARBA" id="ARBA00023242"/>
    </source>
</evidence>
<dbReference type="GO" id="GO:0003720">
    <property type="term" value="F:telomerase activity"/>
    <property type="evidence" value="ECO:0007669"/>
    <property type="project" value="InterPro"/>
</dbReference>
<dbReference type="PANTHER" id="PTHR12066:SF0">
    <property type="entry name" value="TELOMERASE REVERSE TRANSCRIPTASE"/>
    <property type="match status" value="1"/>
</dbReference>
<keyword evidence="11 13" id="KW-0539">Nucleus</keyword>
<keyword evidence="6 13" id="KW-0548">Nucleotidyltransferase</keyword>
<evidence type="ECO:0000256" key="1">
    <source>
        <dbReference type="ARBA" id="ARBA00008001"/>
    </source>
</evidence>
<dbReference type="GO" id="GO:0046872">
    <property type="term" value="F:metal ion binding"/>
    <property type="evidence" value="ECO:0007669"/>
    <property type="project" value="UniProtKB-KW"/>
</dbReference>
<keyword evidence="4 13" id="KW-0158">Chromosome</keyword>
<dbReference type="Pfam" id="PF21399">
    <property type="entry name" value="TERT_C"/>
    <property type="match status" value="1"/>
</dbReference>
<accession>A0AA88W096</accession>
<evidence type="ECO:0000313" key="17">
    <source>
        <dbReference type="Proteomes" id="UP001188597"/>
    </source>
</evidence>
<feature type="region of interest" description="Disordered" evidence="14">
    <location>
        <begin position="97"/>
        <end position="119"/>
    </location>
</feature>
<evidence type="ECO:0000256" key="4">
    <source>
        <dbReference type="ARBA" id="ARBA00022454"/>
    </source>
</evidence>